<feature type="region of interest" description="Disordered" evidence="1">
    <location>
        <begin position="1218"/>
        <end position="1359"/>
    </location>
</feature>
<sequence length="1805" mass="196251">MATQVEVGSVLTSLASRSEPRNEAMLQHSFISSLSDPSRKPREDPSSLAPLILEGGNKLGNPVRPATVPSAASRPRLTPKPFSRETSSDAFAAVKPPVPGLKPGSVTPESPTFAQTFEDAAERFTGNVPPLLDQKLIGSKSPRELIATVPFYLSPQANTVILLESRSPEKEKAEDEGGPRKAREGQLLSSPSERWSRRQPSLSTDPSLVSWSPHRSLERKEIFSGAPKGLASSVEPQQHPSLAPETHSQAQGRLASLAVFLESCQEQTQPTPPEAASGLWVQKPRPLSADLTGKFENRELSFQKKSCLAESREKSFAAAKGRPLETMAAKSEAAGFSVAEPCSPRVKSASQLAESPSAKSQGSTQSCLPSAGGVAPPGQAVPEDSGQIFAKDRKDLWELESPGKPSVGQYNASKGQALREKVELPPKEAGLRNANPPDTLDLKNRGCVKKTLPLLDASANNWIPTETESFFNSPGKENRILNIQQRIKELTAENTDFKPENLRRSFRSRPLSTDLTKVFSGPVTASDMKPRRQPEWTRKPVSEIQDAQGDETLPAGGTDFREACTVGSPWKPPLLAKAPSTEGPPEGEGGFTKGRQNVSLPGERPGLVLSPKAKMFSSSPTEEACLKTVRATMFEHHVQRHSVVANQLGAEPSLLPLMESSGELFCHCQELWKERVLGVRQSTKGSTRETDLSGDAGKPKDPRPLTEDKGSLALVWAENPVKEKREKPASKRMEDSLLYQRIEPRYEILQTLGEKVQSEAVAAVPEGKAVTLRRERSLKESRRASRGAEDESDGWRGGPHPKGPALGTSPLKDLPASWSQRTVHREGTGLGRNQAGQQLASEKAISFTSRTKDDGIFAPCLETEREKTLAPAGALEGSKMLDCFPERAGTGVREADGCENRAGVLGQKSTPSLAAGRKNQASPPGTSQWQRVSCTGLLSSLDLKPPSEPEELKGQKMCSARGGAQEKLGGVTEGNQLQPLDLEARWKSSFRNVSAPKVSDRWRRKTVPHSAARFEDVREPSQGTTELASRRDALHLLDCSIAKRSPQTPHRIDLRQAEVTSPSSLKKQLSPSEPKAMYFAVTCQISEEINNKPGKDASVAPHVSSSRRADPSNQQHRECFPESPSSPDRPLSKHRGERAALDLPEKGASEHPLAEARERGRELLHRQPEEAEGHPAGADPPPCPAARSPSYLASLRQEKATDCYRSRVVDIDELMAEYGGDSQKVSGMEDQKESTLFPWEKLPSRRNFTGSISCSSDQREVTRVERSPGSRRPGTDASSCENGRTHGSDPLEICTQESSPLRARDGKHSPPHWGRPDIEETKRWSAEPVGPRTKTSFFVGKEQGEGIRRGPQSAEDATLQPVRMDLGALWKEASPRQWAVLAPAGGWCPSGDSGGKTGRKADTHAGVWETDSPAAQTGTERSSATCRGTDAWPDPKCSSSGKARQAQARPGLPLGARLDEHRICRSFPPERPGARVNKGAPSPRDCFSHEGDRGLEKESLKEDHDGAGTRHSPYLLMQRRSHSFYKERRTDHWSGDHLKQCFGRPAAEARDTDVLVQEADSSFVPESPSSESSAAPTQKPSPSSRASVFSSPTDPASKEQRSTSLDDFSPDAESADGASASPPTEFSFLDQTPRLDSRLLKSRVLLGKRRQQRRAPISHTLRRSAGGDAEQPPTLFSGTDDADSAWMFRDSTEVKPTKGGESEEEGKSPSAERPPPSQPRLPLFPGLDPSALKAQLRKRHESEGREEATPAPLCKSPKGPFQAGVSGGRALTAAPRKEERSEELPPRWLKELKSKKKQSQPESPI</sequence>
<feature type="compositionally biased region" description="Polar residues" evidence="1">
    <location>
        <begin position="348"/>
        <end position="368"/>
    </location>
</feature>
<feature type="compositionally biased region" description="Basic and acidic residues" evidence="1">
    <location>
        <begin position="1486"/>
        <end position="1508"/>
    </location>
</feature>
<accession>A0A9F2R085</accession>
<feature type="region of interest" description="Disordered" evidence="1">
    <location>
        <begin position="1091"/>
        <end position="1199"/>
    </location>
</feature>
<organism evidence="3 4">
    <name type="scientific">Python bivittatus</name>
    <name type="common">Burmese python</name>
    <name type="synonym">Python molurus bivittatus</name>
    <dbReference type="NCBI Taxonomy" id="176946"/>
    <lineage>
        <taxon>Eukaryota</taxon>
        <taxon>Metazoa</taxon>
        <taxon>Chordata</taxon>
        <taxon>Craniata</taxon>
        <taxon>Vertebrata</taxon>
        <taxon>Euteleostomi</taxon>
        <taxon>Lepidosauria</taxon>
        <taxon>Squamata</taxon>
        <taxon>Bifurcata</taxon>
        <taxon>Unidentata</taxon>
        <taxon>Episquamata</taxon>
        <taxon>Toxicofera</taxon>
        <taxon>Serpentes</taxon>
        <taxon>Henophidia</taxon>
        <taxon>Pythonidae</taxon>
        <taxon>Python</taxon>
    </lineage>
</organism>
<feature type="region of interest" description="Disordered" evidence="1">
    <location>
        <begin position="1"/>
        <end position="111"/>
    </location>
</feature>
<gene>
    <name evidence="4" type="primary">KIAA1671</name>
</gene>
<feature type="region of interest" description="Disordered" evidence="1">
    <location>
        <begin position="680"/>
        <end position="711"/>
    </location>
</feature>
<feature type="compositionally biased region" description="Basic and acidic residues" evidence="1">
    <location>
        <begin position="1302"/>
        <end position="1325"/>
    </location>
</feature>
<dbReference type="PANTHER" id="PTHR22042:SF3">
    <property type="entry name" value="RIKEN CDNA 2900026A02 GENE"/>
    <property type="match status" value="1"/>
</dbReference>
<feature type="compositionally biased region" description="Basic and acidic residues" evidence="1">
    <location>
        <begin position="1107"/>
        <end position="1120"/>
    </location>
</feature>
<feature type="compositionally biased region" description="Basic and acidic residues" evidence="1">
    <location>
        <begin position="1690"/>
        <end position="1707"/>
    </location>
</feature>
<feature type="compositionally biased region" description="Basic and acidic residues" evidence="1">
    <location>
        <begin position="1775"/>
        <end position="1792"/>
    </location>
</feature>
<feature type="region of interest" description="Disordered" evidence="1">
    <location>
        <begin position="1549"/>
        <end position="1805"/>
    </location>
</feature>
<dbReference type="RefSeq" id="XP_007432198.1">
    <property type="nucleotide sequence ID" value="XM_007432136.3"/>
</dbReference>
<reference evidence="4" key="1">
    <citation type="submission" date="2025-08" db="UniProtKB">
        <authorList>
            <consortium name="RefSeq"/>
        </authorList>
    </citation>
    <scope>IDENTIFICATION</scope>
    <source>
        <tissue evidence="4">Liver</tissue>
    </source>
</reference>
<feature type="compositionally biased region" description="Polar residues" evidence="1">
    <location>
        <begin position="919"/>
        <end position="931"/>
    </location>
</feature>
<evidence type="ECO:0000259" key="2">
    <source>
        <dbReference type="SMART" id="SM01319"/>
    </source>
</evidence>
<dbReference type="InterPro" id="IPR040006">
    <property type="entry name" value="TNKS1BP1-like"/>
</dbReference>
<feature type="region of interest" description="Disordered" evidence="1">
    <location>
        <begin position="329"/>
        <end position="443"/>
    </location>
</feature>
<dbReference type="SMART" id="SM01319">
    <property type="entry name" value="Tankyrase_bdg_C"/>
    <property type="match status" value="1"/>
</dbReference>
<dbReference type="InterPro" id="IPR032764">
    <property type="entry name" value="Tankyrase-bd_C"/>
</dbReference>
<feature type="compositionally biased region" description="Polar residues" evidence="1">
    <location>
        <begin position="234"/>
        <end position="250"/>
    </location>
</feature>
<feature type="region of interest" description="Disordered" evidence="1">
    <location>
        <begin position="909"/>
        <end position="931"/>
    </location>
</feature>
<feature type="compositionally biased region" description="Low complexity" evidence="1">
    <location>
        <begin position="1580"/>
        <end position="1592"/>
    </location>
</feature>
<feature type="compositionally biased region" description="Basic and acidic residues" evidence="1">
    <location>
        <begin position="686"/>
        <end position="710"/>
    </location>
</feature>
<feature type="compositionally biased region" description="Polar residues" evidence="1">
    <location>
        <begin position="1246"/>
        <end position="1256"/>
    </location>
</feature>
<dbReference type="OrthoDB" id="9950932at2759"/>
<feature type="compositionally biased region" description="Polar residues" evidence="1">
    <location>
        <begin position="1413"/>
        <end position="1426"/>
    </location>
</feature>
<protein>
    <submittedName>
        <fullName evidence="4">Uncharacterized protein KIAA1671 homolog isoform X2</fullName>
    </submittedName>
</protein>
<dbReference type="Pfam" id="PF15327">
    <property type="entry name" value="Tankyrase_bdg_C"/>
    <property type="match status" value="1"/>
</dbReference>
<feature type="region of interest" description="Disordered" evidence="1">
    <location>
        <begin position="577"/>
        <end position="610"/>
    </location>
</feature>
<feature type="compositionally biased region" description="Basic and acidic residues" evidence="1">
    <location>
        <begin position="1137"/>
        <end position="1173"/>
    </location>
</feature>
<feature type="domain" description="Tankyrase 1-binding protein C-terminal" evidence="2">
    <location>
        <begin position="1623"/>
        <end position="1796"/>
    </location>
</feature>
<feature type="compositionally biased region" description="Basic and acidic residues" evidence="1">
    <location>
        <begin position="166"/>
        <end position="184"/>
    </location>
</feature>
<dbReference type="CTD" id="85379"/>
<dbReference type="Proteomes" id="UP000695026">
    <property type="component" value="Unplaced"/>
</dbReference>
<dbReference type="PANTHER" id="PTHR22042">
    <property type="entry name" value="TANKYRASE 1 BINDING PROTEIN"/>
    <property type="match status" value="1"/>
</dbReference>
<evidence type="ECO:0000256" key="1">
    <source>
        <dbReference type="SAM" id="MobiDB-lite"/>
    </source>
</evidence>
<dbReference type="GeneID" id="103065168"/>
<name>A0A9F2R085_PYTBI</name>
<feature type="compositionally biased region" description="Basic and acidic residues" evidence="1">
    <location>
        <begin position="1257"/>
        <end position="1268"/>
    </location>
</feature>
<feature type="compositionally biased region" description="Basic and acidic residues" evidence="1">
    <location>
        <begin position="528"/>
        <end position="540"/>
    </location>
</feature>
<feature type="compositionally biased region" description="Low complexity" evidence="1">
    <location>
        <begin position="1561"/>
        <end position="1573"/>
    </location>
</feature>
<feature type="compositionally biased region" description="Basic and acidic residues" evidence="1">
    <location>
        <begin position="417"/>
        <end position="430"/>
    </location>
</feature>
<feature type="compositionally biased region" description="Polar residues" evidence="1">
    <location>
        <begin position="187"/>
        <end position="210"/>
    </location>
</feature>
<evidence type="ECO:0000313" key="4">
    <source>
        <dbReference type="RefSeq" id="XP_007432198.1"/>
    </source>
</evidence>
<feature type="region of interest" description="Disordered" evidence="1">
    <location>
        <begin position="1386"/>
        <end position="1517"/>
    </location>
</feature>
<feature type="compositionally biased region" description="Basic and acidic residues" evidence="1">
    <location>
        <begin position="772"/>
        <end position="789"/>
    </location>
</feature>
<evidence type="ECO:0000313" key="3">
    <source>
        <dbReference type="Proteomes" id="UP000695026"/>
    </source>
</evidence>
<feature type="compositionally biased region" description="Low complexity" evidence="1">
    <location>
        <begin position="1061"/>
        <end position="1073"/>
    </location>
</feature>
<feature type="region of interest" description="Disordered" evidence="1">
    <location>
        <begin position="521"/>
        <end position="540"/>
    </location>
</feature>
<proteinExistence type="predicted"/>
<feature type="region of interest" description="Disordered" evidence="1">
    <location>
        <begin position="1047"/>
        <end position="1073"/>
    </location>
</feature>
<keyword evidence="3" id="KW-1185">Reference proteome</keyword>
<feature type="region of interest" description="Disordered" evidence="1">
    <location>
        <begin position="162"/>
        <end position="250"/>
    </location>
</feature>
<feature type="region of interest" description="Disordered" evidence="1">
    <location>
        <begin position="766"/>
        <end position="814"/>
    </location>
</feature>